<feature type="signal peptide" evidence="4">
    <location>
        <begin position="1"/>
        <end position="17"/>
    </location>
</feature>
<dbReference type="Pfam" id="PF13855">
    <property type="entry name" value="LRR_8"/>
    <property type="match status" value="2"/>
</dbReference>
<protein>
    <submittedName>
        <fullName evidence="6">LRRCT domain-containing protein</fullName>
    </submittedName>
</protein>
<organism evidence="5 6">
    <name type="scientific">Heterorhabditis bacteriophora</name>
    <name type="common">Entomopathogenic nematode worm</name>
    <dbReference type="NCBI Taxonomy" id="37862"/>
    <lineage>
        <taxon>Eukaryota</taxon>
        <taxon>Metazoa</taxon>
        <taxon>Ecdysozoa</taxon>
        <taxon>Nematoda</taxon>
        <taxon>Chromadorea</taxon>
        <taxon>Rhabditida</taxon>
        <taxon>Rhabditina</taxon>
        <taxon>Rhabditomorpha</taxon>
        <taxon>Strongyloidea</taxon>
        <taxon>Heterorhabditidae</taxon>
        <taxon>Heterorhabditis</taxon>
    </lineage>
</organism>
<dbReference type="PANTHER" id="PTHR24366:SF96">
    <property type="entry name" value="LEUCINE RICH REPEAT CONTAINING 53"/>
    <property type="match status" value="1"/>
</dbReference>
<dbReference type="SUPFAM" id="SSF52058">
    <property type="entry name" value="L domain-like"/>
    <property type="match status" value="1"/>
</dbReference>
<dbReference type="Pfam" id="PF13306">
    <property type="entry name" value="LRR_5"/>
    <property type="match status" value="1"/>
</dbReference>
<feature type="transmembrane region" description="Helical" evidence="3">
    <location>
        <begin position="453"/>
        <end position="473"/>
    </location>
</feature>
<dbReference type="WBParaSite" id="Hba_07669">
    <property type="protein sequence ID" value="Hba_07669"/>
    <property type="gene ID" value="Hba_07669"/>
</dbReference>
<evidence type="ECO:0000256" key="3">
    <source>
        <dbReference type="SAM" id="Phobius"/>
    </source>
</evidence>
<keyword evidence="2" id="KW-0677">Repeat</keyword>
<feature type="chain" id="PRO_5009310761" evidence="4">
    <location>
        <begin position="18"/>
        <end position="486"/>
    </location>
</feature>
<evidence type="ECO:0000313" key="5">
    <source>
        <dbReference type="Proteomes" id="UP000095283"/>
    </source>
</evidence>
<dbReference type="Proteomes" id="UP000095283">
    <property type="component" value="Unplaced"/>
</dbReference>
<sequence>MLRIFFVVILFFTEGRLDPNCEPFDKAFKTVADINETVIEIISSNCWCFCADLFYFLICTGHTMPSVFKALRALNDTMVAKVRIWNSLINIVPSDMFANVKPKVLAIERSGLAVLREKALYKIGTRLKELNLRNNIIKKIDKTLLEGLSRLQKLDVSGNKIGWIDVSVFDLTPDLRELSLNDNDITSIADGAFVKLTNLKKLSLSGNQISTISRNTFKGLDSLEVLHLQNNQITSIDWAAFTNLKQLKILDLGTNLITQNHYRIFIRQTHANALFRYKTYIYILLIGQRAFSPVQQLNVLAIQNNHLTALSTDGQPFLRPLRKLTHLLVSWNQLKAIQEYDLPKSLNVLAADHNQLEKIDARAFEGISMQKLFINNNYLTYLPRNTFDSFSYETIEAIDVTSNAWHCVCGEEWLGDWLEKAGESDIGDGPLGCLAARRCGIESQREKEETTSVWITVAGSILAAVCILLHTVWQRLNGIATYRKLF</sequence>
<keyword evidence="3" id="KW-0812">Transmembrane</keyword>
<dbReference type="PROSITE" id="PS51450">
    <property type="entry name" value="LRR"/>
    <property type="match status" value="3"/>
</dbReference>
<dbReference type="InterPro" id="IPR032675">
    <property type="entry name" value="LRR_dom_sf"/>
</dbReference>
<keyword evidence="1" id="KW-0433">Leucine-rich repeat</keyword>
<keyword evidence="3" id="KW-0472">Membrane</keyword>
<dbReference type="SMART" id="SM00365">
    <property type="entry name" value="LRR_SD22"/>
    <property type="match status" value="6"/>
</dbReference>
<evidence type="ECO:0000313" key="6">
    <source>
        <dbReference type="WBParaSite" id="Hba_07669"/>
    </source>
</evidence>
<keyword evidence="5" id="KW-1185">Reference proteome</keyword>
<dbReference type="InterPro" id="IPR026906">
    <property type="entry name" value="LRR_5"/>
</dbReference>
<dbReference type="AlphaFoldDB" id="A0A1I7WRE2"/>
<dbReference type="InterPro" id="IPR003591">
    <property type="entry name" value="Leu-rich_rpt_typical-subtyp"/>
</dbReference>
<dbReference type="SMART" id="SM00369">
    <property type="entry name" value="LRR_TYP"/>
    <property type="match status" value="10"/>
</dbReference>
<dbReference type="Gene3D" id="3.80.10.10">
    <property type="entry name" value="Ribonuclease Inhibitor"/>
    <property type="match status" value="2"/>
</dbReference>
<reference evidence="6" key="1">
    <citation type="submission" date="2016-11" db="UniProtKB">
        <authorList>
            <consortium name="WormBaseParasite"/>
        </authorList>
    </citation>
    <scope>IDENTIFICATION</scope>
</reference>
<dbReference type="FunFam" id="3.80.10.10:FF:001164">
    <property type="entry name" value="GH01279p"/>
    <property type="match status" value="1"/>
</dbReference>
<evidence type="ECO:0000256" key="1">
    <source>
        <dbReference type="ARBA" id="ARBA00022614"/>
    </source>
</evidence>
<name>A0A1I7WRE2_HETBA</name>
<proteinExistence type="predicted"/>
<evidence type="ECO:0000256" key="4">
    <source>
        <dbReference type="SAM" id="SignalP"/>
    </source>
</evidence>
<dbReference type="InterPro" id="IPR001611">
    <property type="entry name" value="Leu-rich_rpt"/>
</dbReference>
<dbReference type="PANTHER" id="PTHR24366">
    <property type="entry name" value="IG(IMMUNOGLOBULIN) AND LRR(LEUCINE RICH REPEAT) DOMAINS"/>
    <property type="match status" value="1"/>
</dbReference>
<accession>A0A1I7WRE2</accession>
<keyword evidence="3" id="KW-1133">Transmembrane helix</keyword>
<evidence type="ECO:0000256" key="2">
    <source>
        <dbReference type="ARBA" id="ARBA00022737"/>
    </source>
</evidence>
<keyword evidence="4" id="KW-0732">Signal</keyword>